<dbReference type="SUPFAM" id="SSF49785">
    <property type="entry name" value="Galactose-binding domain-like"/>
    <property type="match status" value="2"/>
</dbReference>
<feature type="signal peptide" evidence="1">
    <location>
        <begin position="1"/>
        <end position="21"/>
    </location>
</feature>
<comment type="caution">
    <text evidence="3">The sequence shown here is derived from an EMBL/GenBank/DDBJ whole genome shotgun (WGS) entry which is preliminary data.</text>
</comment>
<dbReference type="Gene3D" id="2.60.120.260">
    <property type="entry name" value="Galactose-binding domain-like"/>
    <property type="match status" value="1"/>
</dbReference>
<dbReference type="Pfam" id="PF18642">
    <property type="entry name" value="IMPa_helical"/>
    <property type="match status" value="1"/>
</dbReference>
<evidence type="ECO:0000313" key="4">
    <source>
        <dbReference type="Proteomes" id="UP001169719"/>
    </source>
</evidence>
<dbReference type="EMBL" id="JAUEOZ010000002">
    <property type="protein sequence ID" value="MDN2482773.1"/>
    <property type="molecule type" value="Genomic_DNA"/>
</dbReference>
<accession>A0ABT7Y403</accession>
<protein>
    <submittedName>
        <fullName evidence="3">ImpA family metalloprotease</fullName>
        <ecNumber evidence="3">3.4.24.-</ecNumber>
    </submittedName>
</protein>
<dbReference type="EC" id="3.4.24.-" evidence="3"/>
<name>A0ABT7Y403_9VIBR</name>
<keyword evidence="3" id="KW-0645">Protease</keyword>
<feature type="chain" id="PRO_5045683735" evidence="1">
    <location>
        <begin position="22"/>
        <end position="1204"/>
    </location>
</feature>
<dbReference type="Proteomes" id="UP001169719">
    <property type="component" value="Unassembled WGS sequence"/>
</dbReference>
<dbReference type="RefSeq" id="WP_289962820.1">
    <property type="nucleotide sequence ID" value="NZ_JAUEOZ010000002.1"/>
</dbReference>
<dbReference type="SMART" id="SM01276">
    <property type="entry name" value="M60-like"/>
    <property type="match status" value="1"/>
</dbReference>
<evidence type="ECO:0000256" key="1">
    <source>
        <dbReference type="SAM" id="SignalP"/>
    </source>
</evidence>
<evidence type="ECO:0000313" key="3">
    <source>
        <dbReference type="EMBL" id="MDN2482773.1"/>
    </source>
</evidence>
<dbReference type="PROSITE" id="PS51723">
    <property type="entry name" value="PEPTIDASE_M60"/>
    <property type="match status" value="1"/>
</dbReference>
<organism evidence="3 4">
    <name type="scientific">Vibrio agarivorans</name>
    <dbReference type="NCBI Taxonomy" id="153622"/>
    <lineage>
        <taxon>Bacteria</taxon>
        <taxon>Pseudomonadati</taxon>
        <taxon>Pseudomonadota</taxon>
        <taxon>Gammaproteobacteria</taxon>
        <taxon>Vibrionales</taxon>
        <taxon>Vibrionaceae</taxon>
        <taxon>Vibrio</taxon>
    </lineage>
</organism>
<dbReference type="InterPro" id="IPR008979">
    <property type="entry name" value="Galactose-bd-like_sf"/>
</dbReference>
<feature type="domain" description="Peptidase M60" evidence="2">
    <location>
        <begin position="440"/>
        <end position="771"/>
    </location>
</feature>
<dbReference type="NCBIfam" id="NF038322">
    <property type="entry name" value="ImpA_fam_HExGH"/>
    <property type="match status" value="1"/>
</dbReference>
<reference evidence="3" key="1">
    <citation type="submission" date="2024-05" db="EMBL/GenBank/DDBJ databases">
        <title>Genome Sequences of Four Agar- Degrading Marine Bacteria.</title>
        <authorList>
            <person name="Phillips E.K."/>
            <person name="Shaffer J.C."/>
            <person name="Henson M.W."/>
            <person name="Temperton B."/>
            <person name="Thrash C.J."/>
            <person name="Martin M.O."/>
        </authorList>
    </citation>
    <scope>NUCLEOTIDE SEQUENCE</scope>
    <source>
        <strain evidence="3">EKP203</strain>
    </source>
</reference>
<dbReference type="InterPro" id="IPR041549">
    <property type="entry name" value="IMPa_helical"/>
</dbReference>
<sequence length="1204" mass="135940">MFKRKILIVSMSYVLMAPAVSYSDSYMSAYTTSFSVENDILDRMEDYIEKSLDFDPVPVSALFNLNSNGGPKDDGTSLLNVSWDPTVSSAILESYSGFNTPFLFSNTISGTHAITPNELGILGEKEGEKFIVWARNPFFSIMEGDDHNDEFNTLVKNSVDYLINSDSPTVVISNTNNPNFRAIKSWFSDNYDNSNIINGASEVLDIRPDIWVISNNDDNIDSSEVLPQVQKALSMGIPVMYVYRGGATVPNTGLGYGLLDYFDIRFHGVNSNLNAQAQGFNILDLQAREEHIYARDTARKVELVSNVINDNFTFDLALCVPGNSCNNLQSYLDEFSRPVQSVREYFERADRAKLDLYADSRFEFERLLIELADYYRTQLSFPMDKVTTPRSDFLQAQFSDAIVYHMRNFTTVPSDLGNISRTNFDHVSPKVINVSIPYRLGMRSTGAYALPGTTFSVTRTDSDESIETKVKINTVRRTATRYYNQNGYQRPATVTSSEIPLAVGETIELTSPFGGPIQVVVESQSANIGDEVSFRFNHVGQHPRYVYGEDSSAFMSELLKGDYDWVELVTPGFELHSKYNQMLESIAHYDSVEDLAEHTVSYFYELSHQYAGDMNDLIPIRKDLDDWISSNNFEYVPRERVTHANIDLAACGSGCSGNPYDTSTKFDPLAKSIHLHEYGHGREKSALRIDGMNVHASTLLYNNYVQNQHYIKTGIEPRCDNLHFEPLFEEMVIANQSDDPFGHMNKIVKKGSAGDGTTILHHMMLLTNKFSSPNIDGWLVVPKIHVMDHMRAKGLASDEAWEKGKYNLGLSLYTRSEASKMSNNDFLLTSISKIANQDFIPVFDMWGVPTSNLARQNVLNQGYGSFEPEYYRVFTTDYCKTMDFDTVATDGSERYTPTDNDFGRNLAYRTQAQYIRWGETSEPNSLSRITDGNLNTLYTSHHTTKVGFQINLDGLFDISQVLITGDAGYSESFNDAYIEFINEYGYVEYTSGLFSLEDASEDFVWSLPGTDHLGIANGIKTLRIMTNNHESTTGIGLRQIAVYGDEFVDSDTPEIQHPIEPPKLYPVNVALNKPVASSVSTNQNLGLVVNGSSDSVLVVKRESAERVRLTLDLESDTLVDTVRVINTDRHYSHRIDGTYVELYDEHWNVLWQSDFLYRANGVVHEFDELYVPEARYLVFFGPEDKHIELAEIEVIERQDIGEER</sequence>
<proteinExistence type="predicted"/>
<dbReference type="GO" id="GO:0008237">
    <property type="term" value="F:metallopeptidase activity"/>
    <property type="evidence" value="ECO:0007669"/>
    <property type="project" value="UniProtKB-KW"/>
</dbReference>
<dbReference type="InterPro" id="IPR031161">
    <property type="entry name" value="Peptidase_M60_dom"/>
</dbReference>
<keyword evidence="1" id="KW-0732">Signal</keyword>
<evidence type="ECO:0000259" key="2">
    <source>
        <dbReference type="PROSITE" id="PS51723"/>
    </source>
</evidence>
<keyword evidence="3" id="KW-0482">Metalloprotease</keyword>
<gene>
    <name evidence="3" type="ORF">QWJ08_15645</name>
</gene>
<keyword evidence="4" id="KW-1185">Reference proteome</keyword>
<keyword evidence="3" id="KW-0378">Hydrolase</keyword>